<evidence type="ECO:0000256" key="6">
    <source>
        <dbReference type="SAM" id="Phobius"/>
    </source>
</evidence>
<dbReference type="EMBL" id="CH476606">
    <property type="protein sequence ID" value="EAU30975.1"/>
    <property type="molecule type" value="Genomic_DNA"/>
</dbReference>
<feature type="transmembrane region" description="Helical" evidence="6">
    <location>
        <begin position="121"/>
        <end position="143"/>
    </location>
</feature>
<sequence>MGTSASTAIIIVTAVLFAFSLSAACLRCVVRLRLVKAFGSDDICMIIAMVLNIGLFICGIVGAHYGMGKDVAYLASHPEARRKGFLCWWLGELFYVSTCTAARISIALTLLRIAVGRAYSWVLYATMGLSTVAGTVFFFFTVFQCSPVSSYWNQPEDKGACLDIDLLLGIVYAYSGVAILCDFTIGLLPVFLIRDLQLSRRTKISLMTVLGIGCMYVQFLFVDMDPLCLIATFNSAGAAVIVRIPFLHLAKSPDFLHATTQISIWSNAEANLGITAGSLATVRPLIRRISEAITSIKSKYTHLALSQTTCTAPNAGQTS</sequence>
<evidence type="ECO:0000256" key="1">
    <source>
        <dbReference type="ARBA" id="ARBA00004141"/>
    </source>
</evidence>
<dbReference type="AlphaFoldDB" id="Q0CBU1"/>
<evidence type="ECO:0000313" key="9">
    <source>
        <dbReference type="Proteomes" id="UP000007963"/>
    </source>
</evidence>
<keyword evidence="2 6" id="KW-0812">Transmembrane</keyword>
<feature type="transmembrane region" description="Helical" evidence="6">
    <location>
        <begin position="42"/>
        <end position="65"/>
    </location>
</feature>
<organism evidence="8 9">
    <name type="scientific">Aspergillus terreus (strain NIH 2624 / FGSC A1156)</name>
    <dbReference type="NCBI Taxonomy" id="341663"/>
    <lineage>
        <taxon>Eukaryota</taxon>
        <taxon>Fungi</taxon>
        <taxon>Dikarya</taxon>
        <taxon>Ascomycota</taxon>
        <taxon>Pezizomycotina</taxon>
        <taxon>Eurotiomycetes</taxon>
        <taxon>Eurotiomycetidae</taxon>
        <taxon>Eurotiales</taxon>
        <taxon>Aspergillaceae</taxon>
        <taxon>Aspergillus</taxon>
        <taxon>Aspergillus subgen. Circumdati</taxon>
    </lineage>
</organism>
<dbReference type="InterPro" id="IPR049326">
    <property type="entry name" value="Rhodopsin_dom_fungi"/>
</dbReference>
<dbReference type="HOGENOM" id="CLU_028200_3_4_1"/>
<dbReference type="OMA" id="WILYAVM"/>
<feature type="transmembrane region" description="Helical" evidence="6">
    <location>
        <begin position="227"/>
        <end position="246"/>
    </location>
</feature>
<accession>Q0CBU1</accession>
<gene>
    <name evidence="8" type="ORF">ATEG_08843</name>
</gene>
<evidence type="ECO:0000259" key="7">
    <source>
        <dbReference type="Pfam" id="PF20684"/>
    </source>
</evidence>
<dbReference type="InterPro" id="IPR052337">
    <property type="entry name" value="SAT4-like"/>
</dbReference>
<reference evidence="9" key="1">
    <citation type="submission" date="2005-09" db="EMBL/GenBank/DDBJ databases">
        <title>Annotation of the Aspergillus terreus NIH2624 genome.</title>
        <authorList>
            <person name="Birren B.W."/>
            <person name="Lander E.S."/>
            <person name="Galagan J.E."/>
            <person name="Nusbaum C."/>
            <person name="Devon K."/>
            <person name="Henn M."/>
            <person name="Ma L.-J."/>
            <person name="Jaffe D.B."/>
            <person name="Butler J."/>
            <person name="Alvarez P."/>
            <person name="Gnerre S."/>
            <person name="Grabherr M."/>
            <person name="Kleber M."/>
            <person name="Mauceli E.W."/>
            <person name="Brockman W."/>
            <person name="Rounsley S."/>
            <person name="Young S.K."/>
            <person name="LaButti K."/>
            <person name="Pushparaj V."/>
            <person name="DeCaprio D."/>
            <person name="Crawford M."/>
            <person name="Koehrsen M."/>
            <person name="Engels R."/>
            <person name="Montgomery P."/>
            <person name="Pearson M."/>
            <person name="Howarth C."/>
            <person name="Larson L."/>
            <person name="Luoma S."/>
            <person name="White J."/>
            <person name="Alvarado L."/>
            <person name="Kodira C.D."/>
            <person name="Zeng Q."/>
            <person name="Oleary S."/>
            <person name="Yandava C."/>
            <person name="Denning D.W."/>
            <person name="Nierman W.C."/>
            <person name="Milne T."/>
            <person name="Madden K."/>
        </authorList>
    </citation>
    <scope>NUCLEOTIDE SEQUENCE [LARGE SCALE GENOMIC DNA]</scope>
    <source>
        <strain evidence="9">NIH 2624 / FGSC A1156</strain>
    </source>
</reference>
<dbReference type="Proteomes" id="UP000007963">
    <property type="component" value="Unassembled WGS sequence"/>
</dbReference>
<dbReference type="PANTHER" id="PTHR33048">
    <property type="entry name" value="PTH11-LIKE INTEGRAL MEMBRANE PROTEIN (AFU_ORTHOLOGUE AFUA_5G11245)"/>
    <property type="match status" value="1"/>
</dbReference>
<evidence type="ECO:0000256" key="3">
    <source>
        <dbReference type="ARBA" id="ARBA00022989"/>
    </source>
</evidence>
<feature type="transmembrane region" description="Helical" evidence="6">
    <location>
        <begin position="93"/>
        <end position="114"/>
    </location>
</feature>
<keyword evidence="4 6" id="KW-0472">Membrane</keyword>
<proteinExistence type="inferred from homology"/>
<dbReference type="Pfam" id="PF20684">
    <property type="entry name" value="Fung_rhodopsin"/>
    <property type="match status" value="1"/>
</dbReference>
<feature type="transmembrane region" description="Helical" evidence="6">
    <location>
        <begin position="172"/>
        <end position="192"/>
    </location>
</feature>
<evidence type="ECO:0000313" key="8">
    <source>
        <dbReference type="EMBL" id="EAU30975.1"/>
    </source>
</evidence>
<evidence type="ECO:0000256" key="5">
    <source>
        <dbReference type="ARBA" id="ARBA00038359"/>
    </source>
</evidence>
<dbReference type="PANTHER" id="PTHR33048:SF140">
    <property type="entry name" value="ATPASE, PUTATIVE (EUROFUNG)-RELATED"/>
    <property type="match status" value="1"/>
</dbReference>
<feature type="transmembrane region" description="Helical" evidence="6">
    <location>
        <begin position="204"/>
        <end position="221"/>
    </location>
</feature>
<comment type="similarity">
    <text evidence="5">Belongs to the SAT4 family.</text>
</comment>
<dbReference type="RefSeq" id="XP_001217429.1">
    <property type="nucleotide sequence ID" value="XM_001217428.1"/>
</dbReference>
<evidence type="ECO:0000256" key="2">
    <source>
        <dbReference type="ARBA" id="ARBA00022692"/>
    </source>
</evidence>
<dbReference type="GeneID" id="4323379"/>
<name>Q0CBU1_ASPTN</name>
<comment type="subcellular location">
    <subcellularLocation>
        <location evidence="1">Membrane</location>
        <topology evidence="1">Multi-pass membrane protein</topology>
    </subcellularLocation>
</comment>
<feature type="domain" description="Rhodopsin" evidence="7">
    <location>
        <begin position="26"/>
        <end position="288"/>
    </location>
</feature>
<feature type="transmembrane region" description="Helical" evidence="6">
    <location>
        <begin position="6"/>
        <end position="30"/>
    </location>
</feature>
<dbReference type="OrthoDB" id="3897607at2759"/>
<dbReference type="VEuPathDB" id="FungiDB:ATEG_08843"/>
<dbReference type="GO" id="GO:0016020">
    <property type="term" value="C:membrane"/>
    <property type="evidence" value="ECO:0007669"/>
    <property type="project" value="UniProtKB-SubCell"/>
</dbReference>
<keyword evidence="3 6" id="KW-1133">Transmembrane helix</keyword>
<evidence type="ECO:0000256" key="4">
    <source>
        <dbReference type="ARBA" id="ARBA00023136"/>
    </source>
</evidence>
<protein>
    <recommendedName>
        <fullName evidence="7">Rhodopsin domain-containing protein</fullName>
    </recommendedName>
</protein>